<dbReference type="AlphaFoldDB" id="A0AAE0X6H9"/>
<evidence type="ECO:0000313" key="2">
    <source>
        <dbReference type="Proteomes" id="UP001270362"/>
    </source>
</evidence>
<protein>
    <submittedName>
        <fullName evidence="1">Uncharacterized protein</fullName>
    </submittedName>
</protein>
<comment type="caution">
    <text evidence="1">The sequence shown here is derived from an EMBL/GenBank/DDBJ whole genome shotgun (WGS) entry which is preliminary data.</text>
</comment>
<accession>A0AAE0X6H9</accession>
<reference evidence="1" key="1">
    <citation type="journal article" date="2023" name="Mol. Phylogenet. Evol.">
        <title>Genome-scale phylogeny and comparative genomics of the fungal order Sordariales.</title>
        <authorList>
            <person name="Hensen N."/>
            <person name="Bonometti L."/>
            <person name="Westerberg I."/>
            <person name="Brannstrom I.O."/>
            <person name="Guillou S."/>
            <person name="Cros-Aarteil S."/>
            <person name="Calhoun S."/>
            <person name="Haridas S."/>
            <person name="Kuo A."/>
            <person name="Mondo S."/>
            <person name="Pangilinan J."/>
            <person name="Riley R."/>
            <person name="LaButti K."/>
            <person name="Andreopoulos B."/>
            <person name="Lipzen A."/>
            <person name="Chen C."/>
            <person name="Yan M."/>
            <person name="Daum C."/>
            <person name="Ng V."/>
            <person name="Clum A."/>
            <person name="Steindorff A."/>
            <person name="Ohm R.A."/>
            <person name="Martin F."/>
            <person name="Silar P."/>
            <person name="Natvig D.O."/>
            <person name="Lalanne C."/>
            <person name="Gautier V."/>
            <person name="Ament-Velasquez S.L."/>
            <person name="Kruys A."/>
            <person name="Hutchinson M.I."/>
            <person name="Powell A.J."/>
            <person name="Barry K."/>
            <person name="Miller A.N."/>
            <person name="Grigoriev I.V."/>
            <person name="Debuchy R."/>
            <person name="Gladieux P."/>
            <person name="Hiltunen Thoren M."/>
            <person name="Johannesson H."/>
        </authorList>
    </citation>
    <scope>NUCLEOTIDE SEQUENCE</scope>
    <source>
        <strain evidence="1">CBS 314.62</strain>
    </source>
</reference>
<dbReference type="Proteomes" id="UP001270362">
    <property type="component" value="Unassembled WGS sequence"/>
</dbReference>
<keyword evidence="2" id="KW-1185">Reference proteome</keyword>
<proteinExistence type="predicted"/>
<dbReference type="EMBL" id="JAULSO010000003">
    <property type="protein sequence ID" value="KAK3686091.1"/>
    <property type="molecule type" value="Genomic_DNA"/>
</dbReference>
<name>A0AAE0X6H9_9PEZI</name>
<reference evidence="1" key="2">
    <citation type="submission" date="2023-06" db="EMBL/GenBank/DDBJ databases">
        <authorList>
            <consortium name="Lawrence Berkeley National Laboratory"/>
            <person name="Haridas S."/>
            <person name="Hensen N."/>
            <person name="Bonometti L."/>
            <person name="Westerberg I."/>
            <person name="Brannstrom I.O."/>
            <person name="Guillou S."/>
            <person name="Cros-Aarteil S."/>
            <person name="Calhoun S."/>
            <person name="Kuo A."/>
            <person name="Mondo S."/>
            <person name="Pangilinan J."/>
            <person name="Riley R."/>
            <person name="Labutti K."/>
            <person name="Andreopoulos B."/>
            <person name="Lipzen A."/>
            <person name="Chen C."/>
            <person name="Yanf M."/>
            <person name="Daum C."/>
            <person name="Ng V."/>
            <person name="Clum A."/>
            <person name="Steindorff A."/>
            <person name="Ohm R."/>
            <person name="Martin F."/>
            <person name="Silar P."/>
            <person name="Natvig D."/>
            <person name="Lalanne C."/>
            <person name="Gautier V."/>
            <person name="Ament-Velasquez S.L."/>
            <person name="Kruys A."/>
            <person name="Hutchinson M.I."/>
            <person name="Powell A.J."/>
            <person name="Barry K."/>
            <person name="Miller A.N."/>
            <person name="Grigoriev I.V."/>
            <person name="Debuchy R."/>
            <person name="Gladieux P."/>
            <person name="Thoren M.H."/>
            <person name="Johannesson H."/>
        </authorList>
    </citation>
    <scope>NUCLEOTIDE SEQUENCE</scope>
    <source>
        <strain evidence="1">CBS 314.62</strain>
    </source>
</reference>
<evidence type="ECO:0000313" key="1">
    <source>
        <dbReference type="EMBL" id="KAK3686091.1"/>
    </source>
</evidence>
<gene>
    <name evidence="1" type="ORF">B0T22DRAFT_241101</name>
</gene>
<organism evidence="1 2">
    <name type="scientific">Podospora appendiculata</name>
    <dbReference type="NCBI Taxonomy" id="314037"/>
    <lineage>
        <taxon>Eukaryota</taxon>
        <taxon>Fungi</taxon>
        <taxon>Dikarya</taxon>
        <taxon>Ascomycota</taxon>
        <taxon>Pezizomycotina</taxon>
        <taxon>Sordariomycetes</taxon>
        <taxon>Sordariomycetidae</taxon>
        <taxon>Sordariales</taxon>
        <taxon>Podosporaceae</taxon>
        <taxon>Podospora</taxon>
    </lineage>
</organism>
<sequence>MKLLGILFFRRFHYYLPGARIVAWLAAVATTLRTRLSPRLPTTTRLRFLLDLHLNVSLALQILCILYSKRSSLSEPLVFLALRRLLSASFAARRLWFLCLLQYQLMHDPGRLDLLAVCRLERAETSNIKWLEDVRRVGRHAEHDDAVELEVGRVVAVVAVEDEEAINPGYSSFGMPVEVLNPF</sequence>